<feature type="region of interest" description="Disordered" evidence="8">
    <location>
        <begin position="229"/>
        <end position="273"/>
    </location>
</feature>
<dbReference type="AlphaFoldDB" id="A0A9J6BFD7"/>
<dbReference type="PROSITE" id="PS01279">
    <property type="entry name" value="PCMT"/>
    <property type="match status" value="1"/>
</dbReference>
<dbReference type="PANTHER" id="PTHR11579">
    <property type="entry name" value="PROTEIN-L-ISOASPARTATE O-METHYLTRANSFERASE"/>
    <property type="match status" value="1"/>
</dbReference>
<reference evidence="9" key="1">
    <citation type="submission" date="2021-03" db="EMBL/GenBank/DDBJ databases">
        <title>Chromosome level genome of the anhydrobiotic midge Polypedilum vanderplanki.</title>
        <authorList>
            <person name="Yoshida Y."/>
            <person name="Kikawada T."/>
            <person name="Gusev O."/>
        </authorList>
    </citation>
    <scope>NUCLEOTIDE SEQUENCE</scope>
    <source>
        <strain evidence="9">NIAS01</strain>
        <tissue evidence="9">Whole body or cell culture</tissue>
    </source>
</reference>
<evidence type="ECO:0000256" key="8">
    <source>
        <dbReference type="SAM" id="MobiDB-lite"/>
    </source>
</evidence>
<keyword evidence="10" id="KW-1185">Reference proteome</keyword>
<dbReference type="InterPro" id="IPR029063">
    <property type="entry name" value="SAM-dependent_MTases_sf"/>
</dbReference>
<proteinExistence type="inferred from homology"/>
<name>A0A9J6BFD7_POLVA</name>
<dbReference type="InterPro" id="IPR000682">
    <property type="entry name" value="PCMT"/>
</dbReference>
<evidence type="ECO:0000256" key="2">
    <source>
        <dbReference type="ARBA" id="ARBA00005369"/>
    </source>
</evidence>
<evidence type="ECO:0000256" key="1">
    <source>
        <dbReference type="ARBA" id="ARBA00004496"/>
    </source>
</evidence>
<dbReference type="Pfam" id="PF01135">
    <property type="entry name" value="PCMT"/>
    <property type="match status" value="1"/>
</dbReference>
<evidence type="ECO:0000256" key="5">
    <source>
        <dbReference type="ARBA" id="ARBA00022603"/>
    </source>
</evidence>
<dbReference type="Gene3D" id="3.40.50.150">
    <property type="entry name" value="Vaccinia Virus protein VP39"/>
    <property type="match status" value="1"/>
</dbReference>
<dbReference type="GO" id="GO:0005737">
    <property type="term" value="C:cytoplasm"/>
    <property type="evidence" value="ECO:0007669"/>
    <property type="project" value="UniProtKB-SubCell"/>
</dbReference>
<dbReference type="EMBL" id="JADBJN010000004">
    <property type="protein sequence ID" value="KAG5668418.1"/>
    <property type="molecule type" value="Genomic_DNA"/>
</dbReference>
<keyword evidence="7" id="KW-0949">S-adenosyl-L-methionine</keyword>
<comment type="caution">
    <text evidence="9">The sequence shown here is derived from an EMBL/GenBank/DDBJ whole genome shotgun (WGS) entry which is preliminary data.</text>
</comment>
<evidence type="ECO:0000256" key="4">
    <source>
        <dbReference type="ARBA" id="ARBA00022490"/>
    </source>
</evidence>
<evidence type="ECO:0000256" key="6">
    <source>
        <dbReference type="ARBA" id="ARBA00022679"/>
    </source>
</evidence>
<dbReference type="PANTHER" id="PTHR11579:SF0">
    <property type="entry name" value="PROTEIN-L-ISOASPARTATE(D-ASPARTATE) O-METHYLTRANSFERASE"/>
    <property type="match status" value="1"/>
</dbReference>
<evidence type="ECO:0000256" key="7">
    <source>
        <dbReference type="ARBA" id="ARBA00022691"/>
    </source>
</evidence>
<dbReference type="OrthoDB" id="73890at2759"/>
<feature type="compositionally biased region" description="Polar residues" evidence="8">
    <location>
        <begin position="256"/>
        <end position="266"/>
    </location>
</feature>
<dbReference type="SUPFAM" id="SSF53335">
    <property type="entry name" value="S-adenosyl-L-methionine-dependent methyltransferases"/>
    <property type="match status" value="1"/>
</dbReference>
<keyword evidence="5" id="KW-0489">Methyltransferase</keyword>
<evidence type="ECO:0000313" key="9">
    <source>
        <dbReference type="EMBL" id="KAG5668418.1"/>
    </source>
</evidence>
<dbReference type="GO" id="GO:0032259">
    <property type="term" value="P:methylation"/>
    <property type="evidence" value="ECO:0007669"/>
    <property type="project" value="UniProtKB-KW"/>
</dbReference>
<sequence length="273" mass="30209">MALQIQANTNDGLIKKLQDCGVIKHQIVANVMKETDRKHYNNLFIPYVDRLELIDANAYLAAPHMHAYALEKLVDFIKADSKVLDIGSGSGYMAACFARLIQVRAVETLKESTGYVVGVEPLLKLVEFSIENITADNPKLIESGLIKIMEGDGRKGFEDYGPFDVIYVGAAIPEIPTELLMQLSLNGRMLCPVGDTEGVQQMIQCDRDIAGEITKKVLTNVTFDPLVDPLDMQPTTESNDVNMSDGTNGIYRTRTRTTSSGINEPQFSFKDEI</sequence>
<accession>A0A9J6BFD7</accession>
<dbReference type="CDD" id="cd02440">
    <property type="entry name" value="AdoMet_MTases"/>
    <property type="match status" value="1"/>
</dbReference>
<comment type="similarity">
    <text evidence="2">Belongs to the methyltransferase superfamily. L-isoaspartyl/D-aspartyl protein methyltransferase family.</text>
</comment>
<dbReference type="Proteomes" id="UP001107558">
    <property type="component" value="Chromosome 4"/>
</dbReference>
<evidence type="ECO:0000256" key="3">
    <source>
        <dbReference type="ARBA" id="ARBA00011890"/>
    </source>
</evidence>
<dbReference type="GO" id="GO:0004719">
    <property type="term" value="F:protein-L-isoaspartate (D-aspartate) O-methyltransferase activity"/>
    <property type="evidence" value="ECO:0007669"/>
    <property type="project" value="UniProtKB-EC"/>
</dbReference>
<organism evidence="9 10">
    <name type="scientific">Polypedilum vanderplanki</name>
    <name type="common">Sleeping chironomid midge</name>
    <dbReference type="NCBI Taxonomy" id="319348"/>
    <lineage>
        <taxon>Eukaryota</taxon>
        <taxon>Metazoa</taxon>
        <taxon>Ecdysozoa</taxon>
        <taxon>Arthropoda</taxon>
        <taxon>Hexapoda</taxon>
        <taxon>Insecta</taxon>
        <taxon>Pterygota</taxon>
        <taxon>Neoptera</taxon>
        <taxon>Endopterygota</taxon>
        <taxon>Diptera</taxon>
        <taxon>Nematocera</taxon>
        <taxon>Chironomoidea</taxon>
        <taxon>Chironomidae</taxon>
        <taxon>Chironominae</taxon>
        <taxon>Polypedilum</taxon>
        <taxon>Polypedilum</taxon>
    </lineage>
</organism>
<dbReference type="EC" id="2.1.1.77" evidence="3"/>
<keyword evidence="6" id="KW-0808">Transferase</keyword>
<protein>
    <recommendedName>
        <fullName evidence="3">protein-L-isoaspartate(D-aspartate) O-methyltransferase</fullName>
        <ecNumber evidence="3">2.1.1.77</ecNumber>
    </recommendedName>
</protein>
<evidence type="ECO:0000313" key="10">
    <source>
        <dbReference type="Proteomes" id="UP001107558"/>
    </source>
</evidence>
<keyword evidence="4" id="KW-0963">Cytoplasm</keyword>
<gene>
    <name evidence="9" type="ORF">PVAND_016358</name>
</gene>
<comment type="subcellular location">
    <subcellularLocation>
        <location evidence="1">Cytoplasm</location>
    </subcellularLocation>
</comment>
<feature type="compositionally biased region" description="Polar residues" evidence="8">
    <location>
        <begin position="233"/>
        <end position="247"/>
    </location>
</feature>